<evidence type="ECO:0000313" key="1">
    <source>
        <dbReference type="EMBL" id="MCI51441.1"/>
    </source>
</evidence>
<dbReference type="EMBL" id="LXQA010431912">
    <property type="protein sequence ID" value="MCI51441.1"/>
    <property type="molecule type" value="Genomic_DNA"/>
</dbReference>
<dbReference type="AlphaFoldDB" id="A0A392SRE8"/>
<accession>A0A392SRE8</accession>
<proteinExistence type="predicted"/>
<sequence length="30" mass="3213">SGSAQQHLACINCKRYLGRSGRALCSNKCS</sequence>
<evidence type="ECO:0000313" key="2">
    <source>
        <dbReference type="Proteomes" id="UP000265520"/>
    </source>
</evidence>
<reference evidence="1 2" key="1">
    <citation type="journal article" date="2018" name="Front. Plant Sci.">
        <title>Red Clover (Trifolium pratense) and Zigzag Clover (T. medium) - A Picture of Genomic Similarities and Differences.</title>
        <authorList>
            <person name="Dluhosova J."/>
            <person name="Istvanek J."/>
            <person name="Nedelnik J."/>
            <person name="Repkova J."/>
        </authorList>
    </citation>
    <scope>NUCLEOTIDE SEQUENCE [LARGE SCALE GENOMIC DNA]</scope>
    <source>
        <strain evidence="2">cv. 10/8</strain>
        <tissue evidence="1">Leaf</tissue>
    </source>
</reference>
<organism evidence="1 2">
    <name type="scientific">Trifolium medium</name>
    <dbReference type="NCBI Taxonomy" id="97028"/>
    <lineage>
        <taxon>Eukaryota</taxon>
        <taxon>Viridiplantae</taxon>
        <taxon>Streptophyta</taxon>
        <taxon>Embryophyta</taxon>
        <taxon>Tracheophyta</taxon>
        <taxon>Spermatophyta</taxon>
        <taxon>Magnoliopsida</taxon>
        <taxon>eudicotyledons</taxon>
        <taxon>Gunneridae</taxon>
        <taxon>Pentapetalae</taxon>
        <taxon>rosids</taxon>
        <taxon>fabids</taxon>
        <taxon>Fabales</taxon>
        <taxon>Fabaceae</taxon>
        <taxon>Papilionoideae</taxon>
        <taxon>50 kb inversion clade</taxon>
        <taxon>NPAAA clade</taxon>
        <taxon>Hologalegina</taxon>
        <taxon>IRL clade</taxon>
        <taxon>Trifolieae</taxon>
        <taxon>Trifolium</taxon>
    </lineage>
</organism>
<dbReference type="Proteomes" id="UP000265520">
    <property type="component" value="Unassembled WGS sequence"/>
</dbReference>
<name>A0A392SRE8_9FABA</name>
<feature type="non-terminal residue" evidence="1">
    <location>
        <position position="1"/>
    </location>
</feature>
<protein>
    <submittedName>
        <fullName evidence="1">Uncharacterized protein</fullName>
    </submittedName>
</protein>
<keyword evidence="2" id="KW-1185">Reference proteome</keyword>
<comment type="caution">
    <text evidence="1">The sequence shown here is derived from an EMBL/GenBank/DDBJ whole genome shotgun (WGS) entry which is preliminary data.</text>
</comment>